<name>A0A1W1BHJ8_9ZZZZ</name>
<dbReference type="InterPro" id="IPR011055">
    <property type="entry name" value="Dup_hybrid_motif"/>
</dbReference>
<evidence type="ECO:0000313" key="3">
    <source>
        <dbReference type="EMBL" id="SFV52996.1"/>
    </source>
</evidence>
<dbReference type="CDD" id="cd12797">
    <property type="entry name" value="M23_peptidase"/>
    <property type="match status" value="1"/>
</dbReference>
<dbReference type="SUPFAM" id="SSF51261">
    <property type="entry name" value="Duplicated hybrid motif"/>
    <property type="match status" value="1"/>
</dbReference>
<sequence length="467" mass="53124">MRRRSYRYGRKKSSNSLGIIILGLLIGAGAFVFTSQGFERNKPVIQSDDFIYWNRKEPLKIKISDDSALKSYRVYINDGVNKVEVANEVIPEKVNEKIINIVYPKKVIDGKRLDPRADKLQITIEVNDRSNWEFFQGNSAKKLINVEIDYKRPDINILSNSYSVTRGGVGLVVFQVKDKSLKDFYVEASGNRFKAEPYKKQGYYATLIVWPFDKENFHANIVAEDKAGNKRVSNIPFYLLSKKYKTSWIEAKDKFIDGKISDLIASDPDYSMINDRLEKLKTINEVMRAKNEKLIHSLSKEVSDELLTEWKIKRFYPLKNAAKVASFGDDRHYYYKTKDNEVSESKHVGLDLASTKMAKIISSNAGTVVYSDDNGIYGNMPMINHGFGLYTLYGHCSNILVKTGDEISAGSAIAKTGKSGLALGDHLHFGVLVQGIEVRPEEWMDSRWIRDNIDKIFQSADKIIEGE</sequence>
<protein>
    <submittedName>
        <fullName evidence="3">Peptidase, M23/M37 family</fullName>
    </submittedName>
</protein>
<proteinExistence type="predicted"/>
<feature type="domain" description="M23ase beta-sheet core" evidence="2">
    <location>
        <begin position="346"/>
        <end position="440"/>
    </location>
</feature>
<dbReference type="AlphaFoldDB" id="A0A1W1BHJ8"/>
<dbReference type="InterPro" id="IPR050570">
    <property type="entry name" value="Cell_wall_metabolism_enzyme"/>
</dbReference>
<keyword evidence="1" id="KW-0732">Signal</keyword>
<dbReference type="Gene3D" id="2.70.70.10">
    <property type="entry name" value="Glucose Permease (Domain IIA)"/>
    <property type="match status" value="1"/>
</dbReference>
<dbReference type="Pfam" id="PF01551">
    <property type="entry name" value="Peptidase_M23"/>
    <property type="match status" value="1"/>
</dbReference>
<organism evidence="3">
    <name type="scientific">hydrothermal vent metagenome</name>
    <dbReference type="NCBI Taxonomy" id="652676"/>
    <lineage>
        <taxon>unclassified sequences</taxon>
        <taxon>metagenomes</taxon>
        <taxon>ecological metagenomes</taxon>
    </lineage>
</organism>
<dbReference type="GO" id="GO:0004222">
    <property type="term" value="F:metalloendopeptidase activity"/>
    <property type="evidence" value="ECO:0007669"/>
    <property type="project" value="TreeGrafter"/>
</dbReference>
<dbReference type="EMBL" id="FPHN01000016">
    <property type="protein sequence ID" value="SFV52996.1"/>
    <property type="molecule type" value="Genomic_DNA"/>
</dbReference>
<dbReference type="InterPro" id="IPR016047">
    <property type="entry name" value="M23ase_b-sheet_dom"/>
</dbReference>
<dbReference type="PANTHER" id="PTHR21666">
    <property type="entry name" value="PEPTIDASE-RELATED"/>
    <property type="match status" value="1"/>
</dbReference>
<gene>
    <name evidence="3" type="ORF">MNB_SV-14-1232</name>
</gene>
<evidence type="ECO:0000256" key="1">
    <source>
        <dbReference type="ARBA" id="ARBA00022729"/>
    </source>
</evidence>
<reference evidence="3" key="1">
    <citation type="submission" date="2016-10" db="EMBL/GenBank/DDBJ databases">
        <authorList>
            <person name="de Groot N.N."/>
        </authorList>
    </citation>
    <scope>NUCLEOTIDE SEQUENCE</scope>
</reference>
<accession>A0A1W1BHJ8</accession>
<evidence type="ECO:0000259" key="2">
    <source>
        <dbReference type="Pfam" id="PF01551"/>
    </source>
</evidence>
<dbReference type="PANTHER" id="PTHR21666:SF289">
    <property type="entry name" value="L-ALA--D-GLU ENDOPEPTIDASE"/>
    <property type="match status" value="1"/>
</dbReference>